<name>A0A3S2Z978_9PROT</name>
<keyword evidence="1" id="KW-0812">Transmembrane</keyword>
<feature type="chain" id="PRO_5018572243" description="VPLPA-CTERM sorting domain-containing protein" evidence="2">
    <location>
        <begin position="23"/>
        <end position="291"/>
    </location>
</feature>
<dbReference type="OrthoDB" id="8479207at2"/>
<dbReference type="AlphaFoldDB" id="A0A3S2Z978"/>
<dbReference type="Proteomes" id="UP000287447">
    <property type="component" value="Unassembled WGS sequence"/>
</dbReference>
<comment type="caution">
    <text evidence="3">The sequence shown here is derived from an EMBL/GenBank/DDBJ whole genome shotgun (WGS) entry which is preliminary data.</text>
</comment>
<organism evidence="3 4">
    <name type="scientific">Hwanghaeella grinnelliae</name>
    <dbReference type="NCBI Taxonomy" id="2500179"/>
    <lineage>
        <taxon>Bacteria</taxon>
        <taxon>Pseudomonadati</taxon>
        <taxon>Pseudomonadota</taxon>
        <taxon>Alphaproteobacteria</taxon>
        <taxon>Rhodospirillales</taxon>
        <taxon>Rhodospirillaceae</taxon>
        <taxon>Hwanghaeella</taxon>
    </lineage>
</organism>
<feature type="transmembrane region" description="Helical" evidence="1">
    <location>
        <begin position="263"/>
        <end position="284"/>
    </location>
</feature>
<reference evidence="4" key="1">
    <citation type="submission" date="2019-01" db="EMBL/GenBank/DDBJ databases">
        <title>Gri0909 isolated from a small marine red alga.</title>
        <authorList>
            <person name="Kim J."/>
            <person name="Jeong S.E."/>
            <person name="Jeon C.O."/>
        </authorList>
    </citation>
    <scope>NUCLEOTIDE SEQUENCE [LARGE SCALE GENOMIC DNA]</scope>
    <source>
        <strain evidence="4">Gri0909</strain>
    </source>
</reference>
<evidence type="ECO:0008006" key="5">
    <source>
        <dbReference type="Google" id="ProtNLM"/>
    </source>
</evidence>
<sequence length="291" mass="30030">MKVKIAALLGVAGIVLASPGNAETVNAFDATFTTDDAWFLSDVRDNGTADIVDLTGEGGALENDQPLPTGAAKLTTGASNTDKAEVGITRTGGYGTVGDFLTTGGSLSYSYFKDSTGDLNAFAAAAIKITVLDTNISETANLAASGPNDGFTTFIYEPTWNLGTLGNSDAVPTDQWITADISGDSGTFWHTGIYNAGNLFGDGSDAFTLQDWSDLFGGDLLDATILGISIGVGTSNQGQTAFFDDVQFTSGSINLDYDFENTAVVPVPGAALFLLTGLAGLGAARLRRRNA</sequence>
<proteinExistence type="predicted"/>
<dbReference type="EMBL" id="SADE01000001">
    <property type="protein sequence ID" value="RVU38336.1"/>
    <property type="molecule type" value="Genomic_DNA"/>
</dbReference>
<keyword evidence="1" id="KW-0472">Membrane</keyword>
<keyword evidence="2" id="KW-0732">Signal</keyword>
<protein>
    <recommendedName>
        <fullName evidence="5">VPLPA-CTERM sorting domain-containing protein</fullName>
    </recommendedName>
</protein>
<evidence type="ECO:0000313" key="4">
    <source>
        <dbReference type="Proteomes" id="UP000287447"/>
    </source>
</evidence>
<evidence type="ECO:0000313" key="3">
    <source>
        <dbReference type="EMBL" id="RVU38336.1"/>
    </source>
</evidence>
<accession>A0A3S2Z978</accession>
<keyword evidence="4" id="KW-1185">Reference proteome</keyword>
<evidence type="ECO:0000256" key="1">
    <source>
        <dbReference type="SAM" id="Phobius"/>
    </source>
</evidence>
<feature type="signal peptide" evidence="2">
    <location>
        <begin position="1"/>
        <end position="22"/>
    </location>
</feature>
<evidence type="ECO:0000256" key="2">
    <source>
        <dbReference type="SAM" id="SignalP"/>
    </source>
</evidence>
<keyword evidence="1" id="KW-1133">Transmembrane helix</keyword>
<gene>
    <name evidence="3" type="ORF">EOI86_03340</name>
</gene>
<dbReference type="RefSeq" id="WP_127763708.1">
    <property type="nucleotide sequence ID" value="NZ_SADE01000001.1"/>
</dbReference>